<keyword evidence="2" id="KW-1185">Reference proteome</keyword>
<organism evidence="1 2">
    <name type="scientific">Microbacterium elymi</name>
    <dbReference type="NCBI Taxonomy" id="2909587"/>
    <lineage>
        <taxon>Bacteria</taxon>
        <taxon>Bacillati</taxon>
        <taxon>Actinomycetota</taxon>
        <taxon>Actinomycetes</taxon>
        <taxon>Micrococcales</taxon>
        <taxon>Microbacteriaceae</taxon>
        <taxon>Microbacterium</taxon>
    </lineage>
</organism>
<proteinExistence type="predicted"/>
<sequence>MFGDFYFPDADHWGEVDGRGKYLSPEFGVDRNPAAIVIDEKNRENEIRREVRGFSRWEAKDADDPRRLWDILTGDGLPCAKPRP</sequence>
<dbReference type="EMBL" id="CP091139">
    <property type="protein sequence ID" value="UUT35687.1"/>
    <property type="molecule type" value="Genomic_DNA"/>
</dbReference>
<accession>A0ABY5NKK5</accession>
<dbReference type="RefSeq" id="WP_259612304.1">
    <property type="nucleotide sequence ID" value="NZ_CP091139.2"/>
</dbReference>
<protein>
    <submittedName>
        <fullName evidence="1">Uncharacterized protein</fullName>
    </submittedName>
</protein>
<name>A0ABY5NKK5_9MICO</name>
<gene>
    <name evidence="1" type="ORF">L2X98_20790</name>
</gene>
<evidence type="ECO:0000313" key="1">
    <source>
        <dbReference type="EMBL" id="UUT35687.1"/>
    </source>
</evidence>
<evidence type="ECO:0000313" key="2">
    <source>
        <dbReference type="Proteomes" id="UP001054811"/>
    </source>
</evidence>
<reference evidence="1" key="1">
    <citation type="submission" date="2022-01" db="EMBL/GenBank/DDBJ databases">
        <title>Microbacterium eymi and Microbacterium rhizovicinus sp. nov., isolated from the rhizospheric soil of Elymus tsukushiensis, a plant native to the Dokdo Islands, Republic of Korea.</title>
        <authorList>
            <person name="Hwang Y.J."/>
        </authorList>
    </citation>
    <scope>NUCLEOTIDE SEQUENCE</scope>
    <source>
        <strain evidence="1">KUDC0405</strain>
    </source>
</reference>
<dbReference type="Proteomes" id="UP001054811">
    <property type="component" value="Chromosome"/>
</dbReference>